<keyword evidence="2 4" id="KW-0238">DNA-binding</keyword>
<dbReference type="RefSeq" id="WP_190921446.1">
    <property type="nucleotide sequence ID" value="NZ_JACXIZ010000062.1"/>
</dbReference>
<evidence type="ECO:0000313" key="7">
    <source>
        <dbReference type="EMBL" id="MBD2848349.1"/>
    </source>
</evidence>
<evidence type="ECO:0000256" key="2">
    <source>
        <dbReference type="ARBA" id="ARBA00023125"/>
    </source>
</evidence>
<evidence type="ECO:0000256" key="4">
    <source>
        <dbReference type="PROSITE-ProRule" id="PRU01248"/>
    </source>
</evidence>
<organism evidence="7 8">
    <name type="scientific">Paenibacillus sabuli</name>
    <dbReference type="NCBI Taxonomy" id="2772509"/>
    <lineage>
        <taxon>Bacteria</taxon>
        <taxon>Bacillati</taxon>
        <taxon>Bacillota</taxon>
        <taxon>Bacilli</taxon>
        <taxon>Bacillales</taxon>
        <taxon>Paenibacillaceae</taxon>
        <taxon>Paenibacillus</taxon>
    </lineage>
</organism>
<dbReference type="InterPro" id="IPR050090">
    <property type="entry name" value="Tyrosine_recombinase_XerCD"/>
</dbReference>
<dbReference type="SUPFAM" id="SSF56349">
    <property type="entry name" value="DNA breaking-rejoining enzymes"/>
    <property type="match status" value="1"/>
</dbReference>
<protein>
    <submittedName>
        <fullName evidence="7">Tyrosine-type recombinase/integrase</fullName>
    </submittedName>
</protein>
<dbReference type="GO" id="GO:0003677">
    <property type="term" value="F:DNA binding"/>
    <property type="evidence" value="ECO:0007669"/>
    <property type="project" value="UniProtKB-UniRule"/>
</dbReference>
<feature type="domain" description="Tyr recombinase" evidence="5">
    <location>
        <begin position="133"/>
        <end position="306"/>
    </location>
</feature>
<evidence type="ECO:0000256" key="1">
    <source>
        <dbReference type="ARBA" id="ARBA00008857"/>
    </source>
</evidence>
<gene>
    <name evidence="7" type="ORF">IDH44_24475</name>
</gene>
<dbReference type="AlphaFoldDB" id="A0A927BZQ3"/>
<dbReference type="EMBL" id="JACXIZ010000062">
    <property type="protein sequence ID" value="MBD2848349.1"/>
    <property type="molecule type" value="Genomic_DNA"/>
</dbReference>
<dbReference type="InterPro" id="IPR044068">
    <property type="entry name" value="CB"/>
</dbReference>
<dbReference type="InterPro" id="IPR002104">
    <property type="entry name" value="Integrase_catalytic"/>
</dbReference>
<dbReference type="Pfam" id="PF00589">
    <property type="entry name" value="Phage_integrase"/>
    <property type="match status" value="1"/>
</dbReference>
<dbReference type="InterPro" id="IPR011010">
    <property type="entry name" value="DNA_brk_join_enz"/>
</dbReference>
<comment type="caution">
    <text evidence="7">The sequence shown here is derived from an EMBL/GenBank/DDBJ whole genome shotgun (WGS) entry which is preliminary data.</text>
</comment>
<evidence type="ECO:0000259" key="6">
    <source>
        <dbReference type="PROSITE" id="PS51900"/>
    </source>
</evidence>
<reference evidence="7" key="1">
    <citation type="submission" date="2020-09" db="EMBL/GenBank/DDBJ databases">
        <title>A novel bacterium of genus Paenibacillus, isolated from South China Sea.</title>
        <authorList>
            <person name="Huang H."/>
            <person name="Mo K."/>
            <person name="Hu Y."/>
        </authorList>
    </citation>
    <scope>NUCLEOTIDE SEQUENCE</scope>
    <source>
        <strain evidence="7">IB182496</strain>
    </source>
</reference>
<dbReference type="GO" id="GO:0006310">
    <property type="term" value="P:DNA recombination"/>
    <property type="evidence" value="ECO:0007669"/>
    <property type="project" value="UniProtKB-KW"/>
</dbReference>
<keyword evidence="3" id="KW-0233">DNA recombination</keyword>
<sequence>MALLSNITTNSQIADLNKSDDLHTDIQIIDMFITVCCRSGHTIKSYRRALERFRAFVSFKSLHEVNWRDLEAYKLFLASQRVAQSERPLSPATISALVIPIRSLYKWGSDPNIALFKHNPTTRLKLPPITINSKQHYLTKKEVMQLLQALYKQGQRNYLIGLSLVLLGLRVSELTTMSKDDFYSDAAGASIWVSITGKGGKIREIKVPAQLKNMYLEYLAERQKNNGSRLFPISTRQVERIIQIAGSQGGIAKKLSPHWLRHTNATLALLNGATLQQVQESLGHSHINTTQRYLHTVDQLKKTATDFVEETLLEFIQTPNK</sequence>
<dbReference type="Proteomes" id="UP000621560">
    <property type="component" value="Unassembled WGS sequence"/>
</dbReference>
<feature type="domain" description="Core-binding (CB)" evidence="6">
    <location>
        <begin position="23"/>
        <end position="109"/>
    </location>
</feature>
<dbReference type="InterPro" id="IPR010998">
    <property type="entry name" value="Integrase_recombinase_N"/>
</dbReference>
<proteinExistence type="inferred from homology"/>
<evidence type="ECO:0000256" key="3">
    <source>
        <dbReference type="ARBA" id="ARBA00023172"/>
    </source>
</evidence>
<dbReference type="PANTHER" id="PTHR30349:SF64">
    <property type="entry name" value="PROPHAGE INTEGRASE INTD-RELATED"/>
    <property type="match status" value="1"/>
</dbReference>
<dbReference type="Gene3D" id="1.10.443.10">
    <property type="entry name" value="Intergrase catalytic core"/>
    <property type="match status" value="1"/>
</dbReference>
<accession>A0A927BZQ3</accession>
<name>A0A927BZQ3_9BACL</name>
<evidence type="ECO:0000259" key="5">
    <source>
        <dbReference type="PROSITE" id="PS51898"/>
    </source>
</evidence>
<dbReference type="Gene3D" id="1.10.150.130">
    <property type="match status" value="1"/>
</dbReference>
<comment type="similarity">
    <text evidence="1">Belongs to the 'phage' integrase family.</text>
</comment>
<dbReference type="PROSITE" id="PS51900">
    <property type="entry name" value="CB"/>
    <property type="match status" value="1"/>
</dbReference>
<dbReference type="InterPro" id="IPR013762">
    <property type="entry name" value="Integrase-like_cat_sf"/>
</dbReference>
<dbReference type="GO" id="GO:0015074">
    <property type="term" value="P:DNA integration"/>
    <property type="evidence" value="ECO:0007669"/>
    <property type="project" value="InterPro"/>
</dbReference>
<dbReference type="PROSITE" id="PS51898">
    <property type="entry name" value="TYR_RECOMBINASE"/>
    <property type="match status" value="1"/>
</dbReference>
<dbReference type="PANTHER" id="PTHR30349">
    <property type="entry name" value="PHAGE INTEGRASE-RELATED"/>
    <property type="match status" value="1"/>
</dbReference>
<keyword evidence="8" id="KW-1185">Reference proteome</keyword>
<evidence type="ECO:0000313" key="8">
    <source>
        <dbReference type="Proteomes" id="UP000621560"/>
    </source>
</evidence>